<evidence type="ECO:0000313" key="2">
    <source>
        <dbReference type="EMBL" id="WSE28339.1"/>
    </source>
</evidence>
<keyword evidence="1" id="KW-0472">Membrane</keyword>
<feature type="transmembrane region" description="Helical" evidence="1">
    <location>
        <begin position="214"/>
        <end position="231"/>
    </location>
</feature>
<keyword evidence="3" id="KW-1185">Reference proteome</keyword>
<organism evidence="2 3">
    <name type="scientific">Amycolatopsis rhabdoformis</name>
    <dbReference type="NCBI Taxonomy" id="1448059"/>
    <lineage>
        <taxon>Bacteria</taxon>
        <taxon>Bacillati</taxon>
        <taxon>Actinomycetota</taxon>
        <taxon>Actinomycetes</taxon>
        <taxon>Pseudonocardiales</taxon>
        <taxon>Pseudonocardiaceae</taxon>
        <taxon>Amycolatopsis</taxon>
    </lineage>
</organism>
<evidence type="ECO:0008006" key="4">
    <source>
        <dbReference type="Google" id="ProtNLM"/>
    </source>
</evidence>
<sequence length="337" mass="35895">MSEVTMVTYPAPVPPDEVRLAALLFLVPGLLIAGFGGVLMTVSVAGLYAGSVIALVGLVLLGCIPVGVRGMRKERLSVEVAAEGLRFPVREARLVLRWAEFRAVVLVEKPDRVEVYLAPVDEQRFASRFSRRGREGFVLSTLFEPAEAHRFAAAVEAVRPGLVRWPSLEVRRGGFGLERAAAKVVRWGSAKRVPTEAGASVKVRASKASGERQVAVGATVVLLVAVLVARVWLPVTVPGLIAVALCAAALVWTRHRGTRGVFTVDGDRLMWTPRYDNGAEVRRAEIAAVTAEVGGVVRVFRRDGGDFVLAKGVSMPAARAVAALVGAPPTPITRGAT</sequence>
<protein>
    <recommendedName>
        <fullName evidence="4">PH domain-containing protein</fullName>
    </recommendedName>
</protein>
<accession>A0ABZ1I4E0</accession>
<proteinExistence type="predicted"/>
<feature type="transmembrane region" description="Helical" evidence="1">
    <location>
        <begin position="20"/>
        <end position="42"/>
    </location>
</feature>
<keyword evidence="1" id="KW-1133">Transmembrane helix</keyword>
<feature type="transmembrane region" description="Helical" evidence="1">
    <location>
        <begin position="48"/>
        <end position="68"/>
    </location>
</feature>
<reference evidence="2 3" key="1">
    <citation type="journal article" date="2015" name="Int. J. Syst. Evol. Microbiol.">
        <title>Amycolatopsis rhabdoformis sp. nov., an actinomycete isolated from a tropical forest soil.</title>
        <authorList>
            <person name="Souza W.R."/>
            <person name="Silva R.E."/>
            <person name="Goodfellow M."/>
            <person name="Busarakam K."/>
            <person name="Figueiro F.S."/>
            <person name="Ferreira D."/>
            <person name="Rodrigues-Filho E."/>
            <person name="Moraes L.A.B."/>
            <person name="Zucchi T.D."/>
        </authorList>
    </citation>
    <scope>NUCLEOTIDE SEQUENCE [LARGE SCALE GENOMIC DNA]</scope>
    <source>
        <strain evidence="2 3">NCIMB 14900</strain>
    </source>
</reference>
<feature type="transmembrane region" description="Helical" evidence="1">
    <location>
        <begin position="237"/>
        <end position="253"/>
    </location>
</feature>
<keyword evidence="1" id="KW-0812">Transmembrane</keyword>
<evidence type="ECO:0000313" key="3">
    <source>
        <dbReference type="Proteomes" id="UP001330812"/>
    </source>
</evidence>
<name>A0ABZ1I4E0_9PSEU</name>
<evidence type="ECO:0000256" key="1">
    <source>
        <dbReference type="SAM" id="Phobius"/>
    </source>
</evidence>
<dbReference type="RefSeq" id="WP_326567340.1">
    <property type="nucleotide sequence ID" value="NZ_CP142149.1"/>
</dbReference>
<gene>
    <name evidence="2" type="ORF">VSH64_36705</name>
</gene>
<dbReference type="EMBL" id="CP142149">
    <property type="protein sequence ID" value="WSE28339.1"/>
    <property type="molecule type" value="Genomic_DNA"/>
</dbReference>
<dbReference type="Proteomes" id="UP001330812">
    <property type="component" value="Chromosome"/>
</dbReference>